<evidence type="ECO:0000313" key="2">
    <source>
        <dbReference type="Proteomes" id="UP000053858"/>
    </source>
</evidence>
<proteinExistence type="predicted"/>
<dbReference type="GO" id="GO:0034501">
    <property type="term" value="P:protein localization to kinetochore"/>
    <property type="evidence" value="ECO:0007669"/>
    <property type="project" value="InterPro"/>
</dbReference>
<feature type="non-terminal residue" evidence="1">
    <location>
        <position position="488"/>
    </location>
</feature>
<reference evidence="2" key="1">
    <citation type="journal article" date="2014" name="Science">
        <title>Comparative genomics reveals insights into avian genome evolution and adaptation.</title>
        <authorList>
            <consortium name="Avian Genome Consortium"/>
            <person name="Zhang G."/>
            <person name="Li C."/>
            <person name="Li Q."/>
            <person name="Li B."/>
            <person name="Larkin D.M."/>
            <person name="Lee C."/>
            <person name="Storz J.F."/>
            <person name="Antunes A."/>
            <person name="Greenwold M.J."/>
            <person name="Meredith R.W."/>
            <person name="Odeen A."/>
            <person name="Cui J."/>
            <person name="Zhou Q."/>
            <person name="Xu L."/>
            <person name="Pan H."/>
            <person name="Wang Z."/>
            <person name="Jin L."/>
            <person name="Zhang P."/>
            <person name="Hu H."/>
            <person name="Yang W."/>
            <person name="Hu J."/>
            <person name="Xiao J."/>
            <person name="Yang Z."/>
            <person name="Liu Y."/>
            <person name="Xie Q."/>
            <person name="Yu H."/>
            <person name="Lian J."/>
            <person name="Wen P."/>
            <person name="Zhang F."/>
            <person name="Li H."/>
            <person name="Zeng Y."/>
            <person name="Xiong Z."/>
            <person name="Liu S."/>
            <person name="Zhou L."/>
            <person name="Huang Z."/>
            <person name="An N."/>
            <person name="Wang J."/>
            <person name="Zheng Q."/>
            <person name="Xiong Y."/>
            <person name="Wang G."/>
            <person name="Wang B."/>
            <person name="Wang J."/>
            <person name="Fan Y."/>
            <person name="da Fonseca R.R."/>
            <person name="Alfaro-Nunez A."/>
            <person name="Schubert M."/>
            <person name="Orlando L."/>
            <person name="Mourier T."/>
            <person name="Howard J.T."/>
            <person name="Ganapathy G."/>
            <person name="Pfenning A."/>
            <person name="Whitney O."/>
            <person name="Rivas M.V."/>
            <person name="Hara E."/>
            <person name="Smith J."/>
            <person name="Farre M."/>
            <person name="Narayan J."/>
            <person name="Slavov G."/>
            <person name="Romanov M.N."/>
            <person name="Borges R."/>
            <person name="Machado J.P."/>
            <person name="Khan I."/>
            <person name="Springer M.S."/>
            <person name="Gatesy J."/>
            <person name="Hoffmann F.G."/>
            <person name="Opazo J.C."/>
            <person name="Hastad O."/>
            <person name="Sawyer R.H."/>
            <person name="Kim H."/>
            <person name="Kim K.W."/>
            <person name="Kim H.J."/>
            <person name="Cho S."/>
            <person name="Li N."/>
            <person name="Huang Y."/>
            <person name="Bruford M.W."/>
            <person name="Zhan X."/>
            <person name="Dixon A."/>
            <person name="Bertelsen M.F."/>
            <person name="Derryberry E."/>
            <person name="Warren W."/>
            <person name="Wilson R.K."/>
            <person name="Li S."/>
            <person name="Ray D.A."/>
            <person name="Green R.E."/>
            <person name="O'Brien S.J."/>
            <person name="Griffin D."/>
            <person name="Johnson W.E."/>
            <person name="Haussler D."/>
            <person name="Ryder O.A."/>
            <person name="Willerslev E."/>
            <person name="Graves G.R."/>
            <person name="Alstrom P."/>
            <person name="Fjeldsa J."/>
            <person name="Mindell D.P."/>
            <person name="Edwards S.V."/>
            <person name="Braun E.L."/>
            <person name="Rahbek C."/>
            <person name="Burt D.W."/>
            <person name="Houde P."/>
            <person name="Zhang Y."/>
            <person name="Yang H."/>
            <person name="Wang J."/>
            <person name="Jarvis E.D."/>
            <person name="Gilbert M.T."/>
            <person name="Wang J."/>
        </authorList>
    </citation>
    <scope>NUCLEOTIDE SEQUENCE [LARGE SCALE GENOMIC DNA]</scope>
</reference>
<organism evidence="1 2">
    <name type="scientific">Charadrius vociferus</name>
    <name type="common">Killdeer</name>
    <name type="synonym">Aegialitis vocifera</name>
    <dbReference type="NCBI Taxonomy" id="50402"/>
    <lineage>
        <taxon>Eukaryota</taxon>
        <taxon>Metazoa</taxon>
        <taxon>Chordata</taxon>
        <taxon>Craniata</taxon>
        <taxon>Vertebrata</taxon>
        <taxon>Euteleostomi</taxon>
        <taxon>Archelosauria</taxon>
        <taxon>Archosauria</taxon>
        <taxon>Dinosauria</taxon>
        <taxon>Saurischia</taxon>
        <taxon>Theropoda</taxon>
        <taxon>Coelurosauria</taxon>
        <taxon>Aves</taxon>
        <taxon>Neognathae</taxon>
        <taxon>Neoaves</taxon>
        <taxon>Charadriiformes</taxon>
        <taxon>Charadriidae</taxon>
        <taxon>Charadrius</taxon>
    </lineage>
</organism>
<protein>
    <submittedName>
        <fullName evidence="1">Protein CASC5</fullName>
    </submittedName>
</protein>
<dbReference type="InterPro" id="IPR043651">
    <property type="entry name" value="KNL1_MELT_rpt"/>
</dbReference>
<dbReference type="STRING" id="50402.A0A0A0B1C8"/>
<dbReference type="CDD" id="cd21853">
    <property type="entry name" value="KNL1_NTD"/>
    <property type="match status" value="1"/>
</dbReference>
<evidence type="ECO:0000313" key="1">
    <source>
        <dbReference type="EMBL" id="KGL99195.1"/>
    </source>
</evidence>
<dbReference type="EMBL" id="KL873572">
    <property type="protein sequence ID" value="KGL99195.1"/>
    <property type="molecule type" value="Genomic_DNA"/>
</dbReference>
<dbReference type="Pfam" id="PF19221">
    <property type="entry name" value="MELT"/>
    <property type="match status" value="5"/>
</dbReference>
<dbReference type="Proteomes" id="UP000053858">
    <property type="component" value="Unassembled WGS sequence"/>
</dbReference>
<accession>A0A0A0B1C8</accession>
<keyword evidence="2" id="KW-1185">Reference proteome</keyword>
<dbReference type="GO" id="GO:0005634">
    <property type="term" value="C:nucleus"/>
    <property type="evidence" value="ECO:0007669"/>
    <property type="project" value="TreeGrafter"/>
</dbReference>
<dbReference type="PANTHER" id="PTHR16520:SF3">
    <property type="entry name" value="KINETOCHORE SCAFFOLD 1"/>
    <property type="match status" value="1"/>
</dbReference>
<sequence length="488" mass="54728">MDKIYVDPNMENDNTEHIKGKRLSSILKAPRNPLDDLGNGNELTQDINIEKRRKNSRRVSFANTIKVFQPDLKNNTGEREITGMNTLLHAPIQASVQQTEWPDADNAIQRTNMPDTTLIFSDENEMDMTASHTAVITRNLKNNQADKTEKIDITSFLARLNCNNEQAEMSKEFRFFSDPTNHSCPSFEQKEDATTGKKINFNEFLMSLKSNEKAHNPVEGPEKENVFFVPSQVSEDMARSSVEFVYSSEPLDTCNVTKVFRGQDDGMEMTKCQASDVKAIRMSAIPGCISSETVFRGDKTVVFSKCDDMEITGNYTDVIYNDRINADCQNSDRQEKTHTMRVVLPTRVDSERDFSIGKTVSSEEDFKKPHSVAGLHVRGAEEPLLANTSEPHKGSSQLPLFSEKSVVFPSGENMDLTGNYTVMASDYNINAALSERKAIPGYLVQDGNKTMSLKKGVMMTNSERTTIFTEDADMDITRSHTVAADNKI</sequence>
<dbReference type="AlphaFoldDB" id="A0A0A0B1C8"/>
<gene>
    <name evidence="1" type="ORF">N301_00452</name>
</gene>
<dbReference type="GO" id="GO:0051301">
    <property type="term" value="P:cell division"/>
    <property type="evidence" value="ECO:0007669"/>
    <property type="project" value="InterPro"/>
</dbReference>
<name>A0A0A0B1C8_CHAVO</name>
<dbReference type="PANTHER" id="PTHR16520">
    <property type="entry name" value="KINETOCHORE SCAFFOLD 1"/>
    <property type="match status" value="1"/>
</dbReference>
<dbReference type="InterPro" id="IPR037388">
    <property type="entry name" value="Blinkin"/>
</dbReference>
<dbReference type="GO" id="GO:0008608">
    <property type="term" value="P:attachment of spindle microtubules to kinetochore"/>
    <property type="evidence" value="ECO:0007669"/>
    <property type="project" value="InterPro"/>
</dbReference>